<accession>A0A4U1B5R8</accession>
<evidence type="ECO:0000313" key="2">
    <source>
        <dbReference type="EMBL" id="TKB45768.1"/>
    </source>
</evidence>
<dbReference type="GO" id="GO:0070573">
    <property type="term" value="F:metallodipeptidase activity"/>
    <property type="evidence" value="ECO:0007669"/>
    <property type="project" value="InterPro"/>
</dbReference>
<dbReference type="PROSITE" id="PS51365">
    <property type="entry name" value="RENAL_DIPEPTIDASE_2"/>
    <property type="match status" value="1"/>
</dbReference>
<dbReference type="PANTHER" id="PTHR10443:SF12">
    <property type="entry name" value="DIPEPTIDASE"/>
    <property type="match status" value="1"/>
</dbReference>
<protein>
    <submittedName>
        <fullName evidence="2">Membrane dipeptidase</fullName>
    </submittedName>
</protein>
<dbReference type="AlphaFoldDB" id="A0A4U1B5R8"/>
<dbReference type="SUPFAM" id="SSF51556">
    <property type="entry name" value="Metallo-dependent hydrolases"/>
    <property type="match status" value="1"/>
</dbReference>
<gene>
    <name evidence="2" type="ORF">E8M12_07160</name>
</gene>
<dbReference type="Proteomes" id="UP000307999">
    <property type="component" value="Unassembled WGS sequence"/>
</dbReference>
<dbReference type="EMBL" id="SWDB01000014">
    <property type="protein sequence ID" value="TKB45768.1"/>
    <property type="molecule type" value="Genomic_DNA"/>
</dbReference>
<dbReference type="Pfam" id="PF01244">
    <property type="entry name" value="Peptidase_M19"/>
    <property type="match status" value="1"/>
</dbReference>
<comment type="caution">
    <text evidence="2">The sequence shown here is derived from an EMBL/GenBank/DDBJ whole genome shotgun (WGS) entry which is preliminary data.</text>
</comment>
<reference evidence="2 3" key="1">
    <citation type="submission" date="2019-04" db="EMBL/GenBank/DDBJ databases">
        <title>Thalassotalea guangxiensis sp. nov., isolated from sediment of the coastal wetland.</title>
        <authorList>
            <person name="Zheng S."/>
            <person name="Zhang D."/>
        </authorList>
    </citation>
    <scope>NUCLEOTIDE SEQUENCE [LARGE SCALE GENOMIC DNA]</scope>
    <source>
        <strain evidence="2 3">ZS-4</strain>
    </source>
</reference>
<dbReference type="PANTHER" id="PTHR10443">
    <property type="entry name" value="MICROSOMAL DIPEPTIDASE"/>
    <property type="match status" value="1"/>
</dbReference>
<dbReference type="OrthoDB" id="9804920at2"/>
<dbReference type="CDD" id="cd01301">
    <property type="entry name" value="rDP_like"/>
    <property type="match status" value="1"/>
</dbReference>
<dbReference type="PROSITE" id="PS51257">
    <property type="entry name" value="PROKAR_LIPOPROTEIN"/>
    <property type="match status" value="1"/>
</dbReference>
<dbReference type="InterPro" id="IPR008257">
    <property type="entry name" value="Pept_M19"/>
</dbReference>
<keyword evidence="3" id="KW-1185">Reference proteome</keyword>
<dbReference type="Gene3D" id="3.20.20.140">
    <property type="entry name" value="Metal-dependent hydrolases"/>
    <property type="match status" value="1"/>
</dbReference>
<feature type="chain" id="PRO_5020334965" evidence="1">
    <location>
        <begin position="23"/>
        <end position="419"/>
    </location>
</feature>
<feature type="signal peptide" evidence="1">
    <location>
        <begin position="1"/>
        <end position="22"/>
    </location>
</feature>
<sequence>MKPLTISLLSLLGASACSDAPAEPVKKQIVASEKAHQLAQQHIIVDTHIDVPYRLEGQYEDVTKATAKGEFDLPRAQQGGLNAAFMSIYTPPKLEDEPGQHRYGPKAMADLLIDRVEAIVGRAPGSFSLAYTVKDIEENYAAGKVSLPLGMENGSPIEGNIENLSHFYQRGVRYITLAHSESNHISDSSYSEDKPWQGLSPFGKELVKEMNQLGIMIDVSHVSDQAFFQVMELSEAPVIASHSSLRHFTPGMERNMSDEMLTALKDNGGVIQINFGSYFLTNEAYQWDETKEANIQAFMKQHGLTEDDEKVTEFKADYRQQHPYPFATLDDVLDHIDRAVEIAGIDYVGIGSDYDGVGDSLPTGLKDVSSFPNLVEGLLQRGYSDEDIGKILGKNLLRVWRQVETVAQQSAAANKATAI</sequence>
<dbReference type="GO" id="GO:0006508">
    <property type="term" value="P:proteolysis"/>
    <property type="evidence" value="ECO:0007669"/>
    <property type="project" value="InterPro"/>
</dbReference>
<keyword evidence="1" id="KW-0732">Signal</keyword>
<proteinExistence type="predicted"/>
<organism evidence="2 3">
    <name type="scientific">Thalassotalea mangrovi</name>
    <dbReference type="NCBI Taxonomy" id="2572245"/>
    <lineage>
        <taxon>Bacteria</taxon>
        <taxon>Pseudomonadati</taxon>
        <taxon>Pseudomonadota</taxon>
        <taxon>Gammaproteobacteria</taxon>
        <taxon>Alteromonadales</taxon>
        <taxon>Colwelliaceae</taxon>
        <taxon>Thalassotalea</taxon>
    </lineage>
</organism>
<dbReference type="InterPro" id="IPR032466">
    <property type="entry name" value="Metal_Hydrolase"/>
</dbReference>
<evidence type="ECO:0000313" key="3">
    <source>
        <dbReference type="Proteomes" id="UP000307999"/>
    </source>
</evidence>
<name>A0A4U1B5R8_9GAMM</name>
<evidence type="ECO:0000256" key="1">
    <source>
        <dbReference type="SAM" id="SignalP"/>
    </source>
</evidence>